<dbReference type="PROSITE" id="PS50848">
    <property type="entry name" value="START"/>
    <property type="match status" value="1"/>
</dbReference>
<evidence type="ECO:0000313" key="7">
    <source>
        <dbReference type="EMBL" id="EOA22735.1"/>
    </source>
</evidence>
<dbReference type="InterPro" id="IPR002913">
    <property type="entry name" value="START_lipid-bd_dom"/>
</dbReference>
<dbReference type="PANTHER" id="PTHR45654">
    <property type="entry name" value="HOMEOBOX-LEUCINE ZIPPER PROTEIN MERISTEM L1"/>
    <property type="match status" value="1"/>
</dbReference>
<evidence type="ECO:0000256" key="3">
    <source>
        <dbReference type="ARBA" id="ARBA00023155"/>
    </source>
</evidence>
<name>R0HCH0_9BRAS</name>
<keyword evidence="3" id="KW-0371">Homeobox</keyword>
<evidence type="ECO:0000256" key="4">
    <source>
        <dbReference type="ARBA" id="ARBA00023163"/>
    </source>
</evidence>
<keyword evidence="8" id="KW-1185">Reference proteome</keyword>
<dbReference type="InterPro" id="IPR057993">
    <property type="entry name" value="HD-Zip_IV_C"/>
</dbReference>
<evidence type="ECO:0000259" key="6">
    <source>
        <dbReference type="PROSITE" id="PS50848"/>
    </source>
</evidence>
<gene>
    <name evidence="7" type="ORF">CARUB_v10003442mg</name>
</gene>
<dbReference type="EMBL" id="KB870810">
    <property type="protein sequence ID" value="EOA22735.1"/>
    <property type="molecule type" value="Genomic_DNA"/>
</dbReference>
<sequence>MYHYHHQMRIFLQQHNDLLRAENMAMVQALNSSSPSICLSCDGPIVSTEESELSLENALLRSEIDTLTCFIMRLSSFRSLYPTVGASMSKWHYAVAVMTSLSLKEVVSLSRQGTPMWTSNERLNLDEYYSICFPWFARNAPGFVHEVSRASALVPFDASLLVENLTNHVNWQKIFPSIIADVSMESHHRLFQLLNVDFMPQISPLIQTRNVKLLRRSMHIENDTWVIAYISMYFSSYERHSRPNFMRFPSGYLVQRVANGISKVTVLDHWVYKEEEVRNIFISNSAFGAYRWLAALQKHCYNIWSISISSLVFGPICHTNLLNLSTSMVYAFCTGVCGTPRQKWKRLGTIGSSVSKIRMFNRESRDMKGIPCVFISATGMTRMQATPEVIFGLINRAKKQDIWKHLNSVRDMKELIRIKRSPSPGNEVSVFSIEWTSSTEWYMIQETYLDASGAMIIYACIEAPYFTAVINGGDLSDIKLLPCGFTMMPHGLQGSLVSAAYQVKTYQTSVTNSEELMSYIKSMVTDTLGNVRNAFSTYR</sequence>
<dbReference type="GO" id="GO:0003677">
    <property type="term" value="F:DNA binding"/>
    <property type="evidence" value="ECO:0007669"/>
    <property type="project" value="UniProtKB-KW"/>
</dbReference>
<keyword evidence="4" id="KW-0804">Transcription</keyword>
<dbReference type="eggNOG" id="ENOG502QUAY">
    <property type="taxonomic scope" value="Eukaryota"/>
</dbReference>
<feature type="domain" description="START" evidence="6">
    <location>
        <begin position="102"/>
        <end position="305"/>
    </location>
</feature>
<organism evidence="7 8">
    <name type="scientific">Capsella rubella</name>
    <dbReference type="NCBI Taxonomy" id="81985"/>
    <lineage>
        <taxon>Eukaryota</taxon>
        <taxon>Viridiplantae</taxon>
        <taxon>Streptophyta</taxon>
        <taxon>Embryophyta</taxon>
        <taxon>Tracheophyta</taxon>
        <taxon>Spermatophyta</taxon>
        <taxon>Magnoliopsida</taxon>
        <taxon>eudicotyledons</taxon>
        <taxon>Gunneridae</taxon>
        <taxon>Pentapetalae</taxon>
        <taxon>rosids</taxon>
        <taxon>malvids</taxon>
        <taxon>Brassicales</taxon>
        <taxon>Brassicaceae</taxon>
        <taxon>Camelineae</taxon>
        <taxon>Capsella</taxon>
    </lineage>
</organism>
<dbReference type="STRING" id="81985.R0HCH0"/>
<proteinExistence type="predicted"/>
<evidence type="ECO:0000256" key="5">
    <source>
        <dbReference type="ARBA" id="ARBA00023242"/>
    </source>
</evidence>
<dbReference type="GO" id="GO:0008289">
    <property type="term" value="F:lipid binding"/>
    <property type="evidence" value="ECO:0007669"/>
    <property type="project" value="InterPro"/>
</dbReference>
<reference evidence="8" key="1">
    <citation type="journal article" date="2013" name="Nat. Genet.">
        <title>The Capsella rubella genome and the genomic consequences of rapid mating system evolution.</title>
        <authorList>
            <person name="Slotte T."/>
            <person name="Hazzouri K.M."/>
            <person name="Agren J.A."/>
            <person name="Koenig D."/>
            <person name="Maumus F."/>
            <person name="Guo Y.L."/>
            <person name="Steige K."/>
            <person name="Platts A.E."/>
            <person name="Escobar J.S."/>
            <person name="Newman L.K."/>
            <person name="Wang W."/>
            <person name="Mandakova T."/>
            <person name="Vello E."/>
            <person name="Smith L.M."/>
            <person name="Henz S.R."/>
            <person name="Steffen J."/>
            <person name="Takuno S."/>
            <person name="Brandvain Y."/>
            <person name="Coop G."/>
            <person name="Andolfatto P."/>
            <person name="Hu T.T."/>
            <person name="Blanchette M."/>
            <person name="Clark R.M."/>
            <person name="Quesneville H."/>
            <person name="Nordborg M."/>
            <person name="Gaut B.S."/>
            <person name="Lysak M.A."/>
            <person name="Jenkins J."/>
            <person name="Grimwood J."/>
            <person name="Chapman J."/>
            <person name="Prochnik S."/>
            <person name="Shu S."/>
            <person name="Rokhsar D."/>
            <person name="Schmutz J."/>
            <person name="Weigel D."/>
            <person name="Wright S.I."/>
        </authorList>
    </citation>
    <scope>NUCLEOTIDE SEQUENCE [LARGE SCALE GENOMIC DNA]</scope>
    <source>
        <strain evidence="8">cv. Monte Gargano</strain>
    </source>
</reference>
<dbReference type="Pfam" id="PF01852">
    <property type="entry name" value="START"/>
    <property type="match status" value="1"/>
</dbReference>
<dbReference type="Proteomes" id="UP000029121">
    <property type="component" value="Unassembled WGS sequence"/>
</dbReference>
<keyword evidence="5" id="KW-0539">Nucleus</keyword>
<dbReference type="SUPFAM" id="SSF55961">
    <property type="entry name" value="Bet v1-like"/>
    <property type="match status" value="2"/>
</dbReference>
<evidence type="ECO:0000313" key="8">
    <source>
        <dbReference type="Proteomes" id="UP000029121"/>
    </source>
</evidence>
<evidence type="ECO:0000256" key="2">
    <source>
        <dbReference type="ARBA" id="ARBA00023125"/>
    </source>
</evidence>
<keyword evidence="2" id="KW-0238">DNA-binding</keyword>
<protein>
    <recommendedName>
        <fullName evidence="6">START domain-containing protein</fullName>
    </recommendedName>
</protein>
<keyword evidence="1" id="KW-0805">Transcription regulation</keyword>
<evidence type="ECO:0000256" key="1">
    <source>
        <dbReference type="ARBA" id="ARBA00023015"/>
    </source>
</evidence>
<dbReference type="AlphaFoldDB" id="R0HCH0"/>
<dbReference type="Pfam" id="PF25797">
    <property type="entry name" value="PDF2_C"/>
    <property type="match status" value="1"/>
</dbReference>
<dbReference type="InterPro" id="IPR042160">
    <property type="entry name" value="HD-Zip_IV"/>
</dbReference>
<dbReference type="PANTHER" id="PTHR45654:SF5">
    <property type="entry name" value="HOMEOBOX-LEUCINE ZIPPER PROTEIN ANTHOCYANINLESS 2-RELATED"/>
    <property type="match status" value="1"/>
</dbReference>
<accession>R0HCH0</accession>